<evidence type="ECO:0000256" key="1">
    <source>
        <dbReference type="ARBA" id="ARBA00004245"/>
    </source>
</evidence>
<dbReference type="GO" id="GO:0005856">
    <property type="term" value="C:cytoskeleton"/>
    <property type="evidence" value="ECO:0007669"/>
    <property type="project" value="UniProtKB-SubCell"/>
</dbReference>
<feature type="coiled-coil region" evidence="4">
    <location>
        <begin position="342"/>
        <end position="429"/>
    </location>
</feature>
<feature type="compositionally biased region" description="Basic and acidic residues" evidence="5">
    <location>
        <begin position="589"/>
        <end position="599"/>
    </location>
</feature>
<comment type="subcellular location">
    <subcellularLocation>
        <location evidence="1">Cytoplasm</location>
        <location evidence="1">Cytoskeleton</location>
    </subcellularLocation>
</comment>
<protein>
    <recommendedName>
        <fullName evidence="6">GAR domain-containing protein</fullName>
    </recommendedName>
</protein>
<keyword evidence="4" id="KW-0175">Coiled coil</keyword>
<feature type="compositionally biased region" description="Polar residues" evidence="5">
    <location>
        <begin position="541"/>
        <end position="554"/>
    </location>
</feature>
<name>A0A1R2B869_9CILI</name>
<evidence type="ECO:0000256" key="2">
    <source>
        <dbReference type="ARBA" id="ARBA00022490"/>
    </source>
</evidence>
<dbReference type="Proteomes" id="UP000187209">
    <property type="component" value="Unassembled WGS sequence"/>
</dbReference>
<evidence type="ECO:0000256" key="4">
    <source>
        <dbReference type="SAM" id="Coils"/>
    </source>
</evidence>
<evidence type="ECO:0000256" key="5">
    <source>
        <dbReference type="SAM" id="MobiDB-lite"/>
    </source>
</evidence>
<dbReference type="Pfam" id="PF02187">
    <property type="entry name" value="GAS2"/>
    <property type="match status" value="1"/>
</dbReference>
<gene>
    <name evidence="7" type="ORF">SteCoe_28488</name>
</gene>
<keyword evidence="2" id="KW-0963">Cytoplasm</keyword>
<sequence length="624" mass="72683">MISLIKLEGTLDDATCYVTINNQLADILTDFNSQPTFEISESGVIKIIVKNSKDQLLGTASVDCKILPLNLPQWIPLTIETDQKCPLPEYIEQPRILLLYSSNKLPSVTEVTEYSSVTDTQSHLGFDELFTALTEKNNGLRDRVAELENEIMEKKWKHAEKIHNCINDKTEETTELIENLDKMKNKCDQLTLLKNELENRANSLEMLYKQEKYQREYLEKQINRVTQEYEELLQAESKKMMEYKNEISSLYEKLRNTQENLDSAMVKLRDCEIQRDDFKRASVKCNFLQNALDTDKATLFSLLQEKFEDSEFQRKILAEKLENISSNKSEEKKTITISQDHCANYNKEFLKIKEMLAKLNKKVNSLESELEVKNYEILKLEHEKDKLRISCSDKVNSLNTEKDFEIQELKNLIENIKKHNENLKNTICLLTDQIKIISEKLIMAKQKNYELTHNNRELPFDKNKLSSGNADERFIEYMKCYGIHQHFQRVAEGVYTFGCKKVSVTIKNGYLVCRVGGGYMMIEEFLMLFMSQELKNELNESSSQYNTMVSPNSKSPHKKSVSAHDCNSEEPHTDRILSRDYSLSTISYTHKENQEESPPKARFSPVHKRSFTPLRKSMPTRIYK</sequence>
<dbReference type="InterPro" id="IPR003108">
    <property type="entry name" value="GAR_dom"/>
</dbReference>
<dbReference type="SUPFAM" id="SSF143575">
    <property type="entry name" value="GAS2 domain-like"/>
    <property type="match status" value="1"/>
</dbReference>
<dbReference type="PROSITE" id="PS51460">
    <property type="entry name" value="GAR"/>
    <property type="match status" value="1"/>
</dbReference>
<keyword evidence="8" id="KW-1185">Reference proteome</keyword>
<dbReference type="InterPro" id="IPR036534">
    <property type="entry name" value="GAR_dom_sf"/>
</dbReference>
<feature type="domain" description="GAR" evidence="6">
    <location>
        <begin position="460"/>
        <end position="533"/>
    </location>
</feature>
<feature type="coiled-coil region" evidence="4">
    <location>
        <begin position="130"/>
        <end position="274"/>
    </location>
</feature>
<organism evidence="7 8">
    <name type="scientific">Stentor coeruleus</name>
    <dbReference type="NCBI Taxonomy" id="5963"/>
    <lineage>
        <taxon>Eukaryota</taxon>
        <taxon>Sar</taxon>
        <taxon>Alveolata</taxon>
        <taxon>Ciliophora</taxon>
        <taxon>Postciliodesmatophora</taxon>
        <taxon>Heterotrichea</taxon>
        <taxon>Heterotrichida</taxon>
        <taxon>Stentoridae</taxon>
        <taxon>Stentor</taxon>
    </lineage>
</organism>
<reference evidence="7 8" key="1">
    <citation type="submission" date="2016-11" db="EMBL/GenBank/DDBJ databases">
        <title>The macronuclear genome of Stentor coeruleus: a giant cell with tiny introns.</title>
        <authorList>
            <person name="Slabodnick M."/>
            <person name="Ruby J.G."/>
            <person name="Reiff S.B."/>
            <person name="Swart E.C."/>
            <person name="Gosai S."/>
            <person name="Prabakaran S."/>
            <person name="Witkowska E."/>
            <person name="Larue G.E."/>
            <person name="Fisher S."/>
            <person name="Freeman R.M."/>
            <person name="Gunawardena J."/>
            <person name="Chu W."/>
            <person name="Stover N.A."/>
            <person name="Gregory B.D."/>
            <person name="Nowacki M."/>
            <person name="Derisi J."/>
            <person name="Roy S.W."/>
            <person name="Marshall W.F."/>
            <person name="Sood P."/>
        </authorList>
    </citation>
    <scope>NUCLEOTIDE SEQUENCE [LARGE SCALE GENOMIC DNA]</scope>
    <source>
        <strain evidence="7">WM001</strain>
    </source>
</reference>
<accession>A0A1R2B869</accession>
<proteinExistence type="predicted"/>
<comment type="caution">
    <text evidence="7">The sequence shown here is derived from an EMBL/GenBank/DDBJ whole genome shotgun (WGS) entry which is preliminary data.</text>
</comment>
<evidence type="ECO:0000313" key="7">
    <source>
        <dbReference type="EMBL" id="OMJ72952.1"/>
    </source>
</evidence>
<evidence type="ECO:0000313" key="8">
    <source>
        <dbReference type="Proteomes" id="UP000187209"/>
    </source>
</evidence>
<dbReference type="GO" id="GO:0008017">
    <property type="term" value="F:microtubule binding"/>
    <property type="evidence" value="ECO:0007669"/>
    <property type="project" value="InterPro"/>
</dbReference>
<dbReference type="OrthoDB" id="443133at2759"/>
<evidence type="ECO:0000256" key="3">
    <source>
        <dbReference type="ARBA" id="ARBA00023212"/>
    </source>
</evidence>
<dbReference type="Gene3D" id="3.30.920.20">
    <property type="entry name" value="Gas2-like domain"/>
    <property type="match status" value="1"/>
</dbReference>
<dbReference type="EMBL" id="MPUH01000860">
    <property type="protein sequence ID" value="OMJ72952.1"/>
    <property type="molecule type" value="Genomic_DNA"/>
</dbReference>
<feature type="region of interest" description="Disordered" evidence="5">
    <location>
        <begin position="541"/>
        <end position="574"/>
    </location>
</feature>
<feature type="region of interest" description="Disordered" evidence="5">
    <location>
        <begin position="587"/>
        <end position="624"/>
    </location>
</feature>
<keyword evidence="3" id="KW-0206">Cytoskeleton</keyword>
<dbReference type="AlphaFoldDB" id="A0A1R2B869"/>
<evidence type="ECO:0000259" key="6">
    <source>
        <dbReference type="PROSITE" id="PS51460"/>
    </source>
</evidence>